<evidence type="ECO:0000256" key="1">
    <source>
        <dbReference type="ARBA" id="ARBA00004167"/>
    </source>
</evidence>
<comment type="caution">
    <text evidence="11">The sequence shown here is derived from an EMBL/GenBank/DDBJ whole genome shotgun (WGS) entry which is preliminary data.</text>
</comment>
<keyword evidence="5" id="KW-0472">Membrane</keyword>
<dbReference type="GO" id="GO:0038023">
    <property type="term" value="F:signaling receptor activity"/>
    <property type="evidence" value="ECO:0007669"/>
    <property type="project" value="InterPro"/>
</dbReference>
<keyword evidence="6" id="KW-1015">Disulfide bond</keyword>
<evidence type="ECO:0000256" key="9">
    <source>
        <dbReference type="SAM" id="SignalP"/>
    </source>
</evidence>
<dbReference type="AlphaFoldDB" id="A0A5C6PNG5"/>
<keyword evidence="7" id="KW-0675">Receptor</keyword>
<dbReference type="PROSITE" id="PS50835">
    <property type="entry name" value="IG_LIKE"/>
    <property type="match status" value="3"/>
</dbReference>
<evidence type="ECO:0000259" key="10">
    <source>
        <dbReference type="PROSITE" id="PS50835"/>
    </source>
</evidence>
<dbReference type="GO" id="GO:0150077">
    <property type="term" value="P:regulation of neuroinflammatory response"/>
    <property type="evidence" value="ECO:0007669"/>
    <property type="project" value="InterPro"/>
</dbReference>
<evidence type="ECO:0000256" key="7">
    <source>
        <dbReference type="ARBA" id="ARBA00023170"/>
    </source>
</evidence>
<evidence type="ECO:0000256" key="4">
    <source>
        <dbReference type="ARBA" id="ARBA00022989"/>
    </source>
</evidence>
<dbReference type="InterPro" id="IPR036179">
    <property type="entry name" value="Ig-like_dom_sf"/>
</dbReference>
<dbReference type="Pfam" id="PF07686">
    <property type="entry name" value="V-set"/>
    <property type="match status" value="1"/>
</dbReference>
<dbReference type="SUPFAM" id="SSF48726">
    <property type="entry name" value="Immunoglobulin"/>
    <property type="match status" value="3"/>
</dbReference>
<dbReference type="PANTHER" id="PTHR21462">
    <property type="entry name" value="CELL SURFACE GLYCOPROTEIN OX2 RECEPTOR PRECURSOR"/>
    <property type="match status" value="1"/>
</dbReference>
<evidence type="ECO:0000313" key="11">
    <source>
        <dbReference type="EMBL" id="TWW80965.1"/>
    </source>
</evidence>
<proteinExistence type="inferred from homology"/>
<dbReference type="InterPro" id="IPR013783">
    <property type="entry name" value="Ig-like_fold"/>
</dbReference>
<evidence type="ECO:0000256" key="8">
    <source>
        <dbReference type="ARBA" id="ARBA00023180"/>
    </source>
</evidence>
<keyword evidence="9" id="KW-0732">Signal</keyword>
<keyword evidence="12" id="KW-1185">Reference proteome</keyword>
<feature type="chain" id="PRO_5023110594" description="Ig-like domain-containing protein" evidence="9">
    <location>
        <begin position="21"/>
        <end position="336"/>
    </location>
</feature>
<reference evidence="11 12" key="1">
    <citation type="submission" date="2019-04" db="EMBL/GenBank/DDBJ databases">
        <title>Chromosome genome assembly for Takifugu flavidus.</title>
        <authorList>
            <person name="Xiao S."/>
        </authorList>
    </citation>
    <scope>NUCLEOTIDE SEQUENCE [LARGE SCALE GENOMIC DNA]</scope>
    <source>
        <strain evidence="11">HTHZ2018</strain>
        <tissue evidence="11">Muscle</tissue>
    </source>
</reference>
<dbReference type="GO" id="GO:0016020">
    <property type="term" value="C:membrane"/>
    <property type="evidence" value="ECO:0007669"/>
    <property type="project" value="UniProtKB-SubCell"/>
</dbReference>
<gene>
    <name evidence="11" type="ORF">D4764_01G0007800</name>
</gene>
<dbReference type="Proteomes" id="UP000324091">
    <property type="component" value="Chromosome 1"/>
</dbReference>
<organism evidence="11 12">
    <name type="scientific">Takifugu flavidus</name>
    <name type="common">sansaifugu</name>
    <dbReference type="NCBI Taxonomy" id="433684"/>
    <lineage>
        <taxon>Eukaryota</taxon>
        <taxon>Metazoa</taxon>
        <taxon>Chordata</taxon>
        <taxon>Craniata</taxon>
        <taxon>Vertebrata</taxon>
        <taxon>Euteleostomi</taxon>
        <taxon>Actinopterygii</taxon>
        <taxon>Neopterygii</taxon>
        <taxon>Teleostei</taxon>
        <taxon>Neoteleostei</taxon>
        <taxon>Acanthomorphata</taxon>
        <taxon>Eupercaria</taxon>
        <taxon>Tetraodontiformes</taxon>
        <taxon>Tetradontoidea</taxon>
        <taxon>Tetraodontidae</taxon>
        <taxon>Takifugu</taxon>
    </lineage>
</organism>
<keyword evidence="3" id="KW-0812">Transmembrane</keyword>
<feature type="domain" description="Ig-like" evidence="10">
    <location>
        <begin position="232"/>
        <end position="309"/>
    </location>
</feature>
<feature type="domain" description="Ig-like" evidence="10">
    <location>
        <begin position="41"/>
        <end position="148"/>
    </location>
</feature>
<accession>A0A5C6PNG5</accession>
<evidence type="ECO:0000256" key="2">
    <source>
        <dbReference type="ARBA" id="ARBA00008215"/>
    </source>
</evidence>
<dbReference type="InterPro" id="IPR040012">
    <property type="entry name" value="CD200R"/>
</dbReference>
<sequence length="336" mass="37514">MDVKWILAAFLPLLTEMLSTEKAPLSGLGTNQSSAVAYTSPRFQYVRNATFNLGSDVNLTCSNRTWNTTMFVVWNINLTNPPKVCRIAVDFVRPLVDTCRDGKSLHNTSRGQLYLHIPNLSNDDVGIYKCESVYKGGNEVHMINMDITVPPSLSAWLESEGEKMVAVCRAERAKPAANISWSQAGSIVETLLEDGGFFSVESRLELLEGADTENLTCVIDHPYWREQQILQPALKRVPPSLSAWLESEGEKMVAVCRAERAKPAANISWSQAGSIVETLLEDGGFFSVESRLELLEGADTENLTCVIDHPYWREQQILQPALKRAQEKCQDYSIIR</sequence>
<keyword evidence="8" id="KW-0325">Glycoprotein</keyword>
<dbReference type="Pfam" id="PF08205">
    <property type="entry name" value="C2-set_2"/>
    <property type="match status" value="2"/>
</dbReference>
<dbReference type="PANTHER" id="PTHR21462:SF2">
    <property type="entry name" value="CELL SURFACE GLYCOPROTEIN CD200 RECEPTOR 2"/>
    <property type="match status" value="1"/>
</dbReference>
<evidence type="ECO:0000256" key="3">
    <source>
        <dbReference type="ARBA" id="ARBA00022692"/>
    </source>
</evidence>
<evidence type="ECO:0000256" key="6">
    <source>
        <dbReference type="ARBA" id="ARBA00023157"/>
    </source>
</evidence>
<dbReference type="InterPro" id="IPR007110">
    <property type="entry name" value="Ig-like_dom"/>
</dbReference>
<dbReference type="InterPro" id="IPR013106">
    <property type="entry name" value="Ig_V-set"/>
</dbReference>
<keyword evidence="4" id="KW-1133">Transmembrane helix</keyword>
<dbReference type="Gene3D" id="2.60.40.10">
    <property type="entry name" value="Immunoglobulins"/>
    <property type="match status" value="3"/>
</dbReference>
<comment type="similarity">
    <text evidence="2">Belongs to the CD200R family.</text>
</comment>
<dbReference type="EMBL" id="RHFK02000001">
    <property type="protein sequence ID" value="TWW80965.1"/>
    <property type="molecule type" value="Genomic_DNA"/>
</dbReference>
<name>A0A5C6PNG5_9TELE</name>
<dbReference type="InterPro" id="IPR013162">
    <property type="entry name" value="CD80_C2-set"/>
</dbReference>
<feature type="signal peptide" evidence="9">
    <location>
        <begin position="1"/>
        <end position="20"/>
    </location>
</feature>
<protein>
    <recommendedName>
        <fullName evidence="10">Ig-like domain-containing protein</fullName>
    </recommendedName>
</protein>
<feature type="domain" description="Ig-like" evidence="10">
    <location>
        <begin position="151"/>
        <end position="221"/>
    </location>
</feature>
<evidence type="ECO:0000313" key="12">
    <source>
        <dbReference type="Proteomes" id="UP000324091"/>
    </source>
</evidence>
<dbReference type="GO" id="GO:0009986">
    <property type="term" value="C:cell surface"/>
    <property type="evidence" value="ECO:0007669"/>
    <property type="project" value="UniProtKB-ARBA"/>
</dbReference>
<evidence type="ECO:0000256" key="5">
    <source>
        <dbReference type="ARBA" id="ARBA00023136"/>
    </source>
</evidence>
<comment type="subcellular location">
    <subcellularLocation>
        <location evidence="1">Membrane</location>
        <topology evidence="1">Single-pass membrane protein</topology>
    </subcellularLocation>
</comment>